<organism evidence="3 4">
    <name type="scientific">Pseudo-nitzschia multistriata</name>
    <dbReference type="NCBI Taxonomy" id="183589"/>
    <lineage>
        <taxon>Eukaryota</taxon>
        <taxon>Sar</taxon>
        <taxon>Stramenopiles</taxon>
        <taxon>Ochrophyta</taxon>
        <taxon>Bacillariophyta</taxon>
        <taxon>Bacillariophyceae</taxon>
        <taxon>Bacillariophycidae</taxon>
        <taxon>Bacillariales</taxon>
        <taxon>Bacillariaceae</taxon>
        <taxon>Pseudo-nitzschia</taxon>
    </lineage>
</organism>
<protein>
    <submittedName>
        <fullName evidence="3">Uncharacterized protein</fullName>
    </submittedName>
</protein>
<keyword evidence="2" id="KW-1133">Transmembrane helix</keyword>
<feature type="compositionally biased region" description="Basic and acidic residues" evidence="1">
    <location>
        <begin position="144"/>
        <end position="156"/>
    </location>
</feature>
<keyword evidence="4" id="KW-1185">Reference proteome</keyword>
<evidence type="ECO:0000256" key="2">
    <source>
        <dbReference type="SAM" id="Phobius"/>
    </source>
</evidence>
<feature type="compositionally biased region" description="Polar residues" evidence="1">
    <location>
        <begin position="160"/>
        <end position="170"/>
    </location>
</feature>
<sequence>MGSRRSESDAESNSKAALSDRECSPNLPTSEFDGAEVDQFDDEYGERRTRRRKRKTYLTVPTRSPAEGDHGQNASETTVDGDGDVDGAAFGIDHGAVRELAGDVRELRRGLAIVLVLFVLVAGLIALDDYFNGRYIDATVADGTDTKPEAETDPEARGNPNENNTSNTSADGAYHGPPYPRMGHKLRINASAFTANDFECLRLDTGNWPSERVHCELLPGSGDERYEFVVEHFDDEGCQAPNAQNPVVRHTASGCFYYEAYNHSYNDLCHPNRTFTVSAFFGRGCLDPMPVTAVNLLPEGEGAP</sequence>
<accession>A0A448Z5H6</accession>
<dbReference type="Proteomes" id="UP000291116">
    <property type="component" value="Unassembled WGS sequence"/>
</dbReference>
<keyword evidence="2" id="KW-0472">Membrane</keyword>
<reference evidence="3 4" key="1">
    <citation type="submission" date="2019-01" db="EMBL/GenBank/DDBJ databases">
        <authorList>
            <person name="Ferrante I. M."/>
        </authorList>
    </citation>
    <scope>NUCLEOTIDE SEQUENCE [LARGE SCALE GENOMIC DNA]</scope>
    <source>
        <strain evidence="3 4">B856</strain>
    </source>
</reference>
<evidence type="ECO:0000313" key="3">
    <source>
        <dbReference type="EMBL" id="VEU37298.1"/>
    </source>
</evidence>
<evidence type="ECO:0000313" key="4">
    <source>
        <dbReference type="Proteomes" id="UP000291116"/>
    </source>
</evidence>
<feature type="transmembrane region" description="Helical" evidence="2">
    <location>
        <begin position="110"/>
        <end position="127"/>
    </location>
</feature>
<feature type="region of interest" description="Disordered" evidence="1">
    <location>
        <begin position="1"/>
        <end position="82"/>
    </location>
</feature>
<proteinExistence type="predicted"/>
<feature type="region of interest" description="Disordered" evidence="1">
    <location>
        <begin position="144"/>
        <end position="176"/>
    </location>
</feature>
<name>A0A448Z5H6_9STRA</name>
<dbReference type="EMBL" id="CAACVS010000120">
    <property type="protein sequence ID" value="VEU37298.1"/>
    <property type="molecule type" value="Genomic_DNA"/>
</dbReference>
<gene>
    <name evidence="3" type="ORF">PSNMU_V1.4_AUG-EV-PASAV3_0040960</name>
</gene>
<evidence type="ECO:0000256" key="1">
    <source>
        <dbReference type="SAM" id="MobiDB-lite"/>
    </source>
</evidence>
<dbReference type="AlphaFoldDB" id="A0A448Z5H6"/>
<keyword evidence="2" id="KW-0812">Transmembrane</keyword>
<feature type="compositionally biased region" description="Acidic residues" evidence="1">
    <location>
        <begin position="33"/>
        <end position="44"/>
    </location>
</feature>